<dbReference type="SMART" id="SM00823">
    <property type="entry name" value="PKS_PP"/>
    <property type="match status" value="2"/>
</dbReference>
<feature type="domain" description="Carrier" evidence="7">
    <location>
        <begin position="600"/>
        <end position="677"/>
    </location>
</feature>
<keyword evidence="3" id="KW-0597">Phosphoprotein</keyword>
<dbReference type="InterPro" id="IPR020806">
    <property type="entry name" value="PKS_PP-bd"/>
</dbReference>
<keyword evidence="4" id="KW-0808">Transferase</keyword>
<dbReference type="Gene3D" id="1.10.1200.10">
    <property type="entry name" value="ACP-like"/>
    <property type="match status" value="2"/>
</dbReference>
<dbReference type="SUPFAM" id="SSF51735">
    <property type="entry name" value="NAD(P)-binding Rossmann-fold domains"/>
    <property type="match status" value="2"/>
</dbReference>
<dbReference type="InterPro" id="IPR000873">
    <property type="entry name" value="AMP-dep_synth/lig_dom"/>
</dbReference>
<dbReference type="InterPro" id="IPR020841">
    <property type="entry name" value="PKS_Beta-ketoAc_synthase_dom"/>
</dbReference>
<gene>
    <name evidence="9" type="ORF">I4641_09990</name>
</gene>
<dbReference type="SUPFAM" id="SSF55048">
    <property type="entry name" value="Probable ACP-binding domain of malonyl-CoA ACP transacylase"/>
    <property type="match status" value="1"/>
</dbReference>
<evidence type="ECO:0000259" key="8">
    <source>
        <dbReference type="PROSITE" id="PS52004"/>
    </source>
</evidence>
<keyword evidence="10" id="KW-1185">Reference proteome</keyword>
<dbReference type="Pfam" id="PF08659">
    <property type="entry name" value="KR"/>
    <property type="match status" value="1"/>
</dbReference>
<dbReference type="Pfam" id="PF00550">
    <property type="entry name" value="PP-binding"/>
    <property type="match status" value="2"/>
</dbReference>
<dbReference type="InterPro" id="IPR036736">
    <property type="entry name" value="ACP-like_sf"/>
</dbReference>
<evidence type="ECO:0000259" key="7">
    <source>
        <dbReference type="PROSITE" id="PS50075"/>
    </source>
</evidence>
<dbReference type="GO" id="GO:0005737">
    <property type="term" value="C:cytoplasm"/>
    <property type="evidence" value="ECO:0007669"/>
    <property type="project" value="TreeGrafter"/>
</dbReference>
<evidence type="ECO:0000256" key="4">
    <source>
        <dbReference type="ARBA" id="ARBA00022679"/>
    </source>
</evidence>
<dbReference type="Gene3D" id="3.30.300.30">
    <property type="match status" value="1"/>
</dbReference>
<dbReference type="GO" id="GO:0031177">
    <property type="term" value="F:phosphopantetheine binding"/>
    <property type="evidence" value="ECO:0007669"/>
    <property type="project" value="InterPro"/>
</dbReference>
<dbReference type="InterPro" id="IPR020845">
    <property type="entry name" value="AMP-binding_CS"/>
</dbReference>
<dbReference type="InterPro" id="IPR014030">
    <property type="entry name" value="Ketoacyl_synth_N"/>
</dbReference>
<dbReference type="Gene3D" id="3.40.50.300">
    <property type="entry name" value="P-loop containing nucleotide triphosphate hydrolases"/>
    <property type="match status" value="1"/>
</dbReference>
<dbReference type="Pfam" id="PF13469">
    <property type="entry name" value="Sulfotransfer_3"/>
    <property type="match status" value="1"/>
</dbReference>
<dbReference type="InterPro" id="IPR013968">
    <property type="entry name" value="PKS_KR"/>
</dbReference>
<dbReference type="GO" id="GO:0004312">
    <property type="term" value="F:fatty acid synthase activity"/>
    <property type="evidence" value="ECO:0007669"/>
    <property type="project" value="TreeGrafter"/>
</dbReference>
<dbReference type="InterPro" id="IPR042099">
    <property type="entry name" value="ANL_N_sf"/>
</dbReference>
<dbReference type="InterPro" id="IPR001227">
    <property type="entry name" value="Ac_transferase_dom_sf"/>
</dbReference>
<dbReference type="SUPFAM" id="SSF53474">
    <property type="entry name" value="alpha/beta-Hydrolases"/>
    <property type="match status" value="1"/>
</dbReference>
<dbReference type="Pfam" id="PF22621">
    <property type="entry name" value="CurL-like_PKS_C"/>
    <property type="match status" value="1"/>
</dbReference>
<dbReference type="InterPro" id="IPR014043">
    <property type="entry name" value="Acyl_transferase_dom"/>
</dbReference>
<keyword evidence="5" id="KW-0276">Fatty acid metabolism</keyword>
<dbReference type="CDD" id="cd08955">
    <property type="entry name" value="KR_2_FAS_SDR_x"/>
    <property type="match status" value="1"/>
</dbReference>
<dbReference type="PROSITE" id="PS50075">
    <property type="entry name" value="CARRIER"/>
    <property type="match status" value="2"/>
</dbReference>
<dbReference type="InterPro" id="IPR000073">
    <property type="entry name" value="AB_hydrolase_1"/>
</dbReference>
<dbReference type="SMART" id="SM00822">
    <property type="entry name" value="PKS_KR"/>
    <property type="match status" value="1"/>
</dbReference>
<evidence type="ECO:0000256" key="1">
    <source>
        <dbReference type="ARBA" id="ARBA00006432"/>
    </source>
</evidence>
<dbReference type="InterPro" id="IPR027417">
    <property type="entry name" value="P-loop_NTPase"/>
</dbReference>
<evidence type="ECO:0000256" key="3">
    <source>
        <dbReference type="ARBA" id="ARBA00022553"/>
    </source>
</evidence>
<dbReference type="EMBL" id="JADWDC010000020">
    <property type="protein sequence ID" value="MCC0177306.1"/>
    <property type="molecule type" value="Genomic_DNA"/>
</dbReference>
<dbReference type="FunFam" id="3.40.47.10:FF:000019">
    <property type="entry name" value="Polyketide synthase type I"/>
    <property type="match status" value="1"/>
</dbReference>
<dbReference type="Gene3D" id="3.40.47.10">
    <property type="match status" value="1"/>
</dbReference>
<dbReference type="CDD" id="cd00833">
    <property type="entry name" value="PKS"/>
    <property type="match status" value="1"/>
</dbReference>
<dbReference type="SUPFAM" id="SSF53901">
    <property type="entry name" value="Thiolase-like"/>
    <property type="match status" value="1"/>
</dbReference>
<dbReference type="FunFam" id="3.40.366.10:FF:000002">
    <property type="entry name" value="Probable polyketide synthase 2"/>
    <property type="match status" value="1"/>
</dbReference>
<dbReference type="Gene3D" id="3.40.366.10">
    <property type="entry name" value="Malonyl-Coenzyme A Acyl Carrier Protein, domain 2"/>
    <property type="match status" value="1"/>
</dbReference>
<dbReference type="InterPro" id="IPR029058">
    <property type="entry name" value="AB_hydrolase_fold"/>
</dbReference>
<dbReference type="PANTHER" id="PTHR43775:SF37">
    <property type="entry name" value="SI:DKEY-61P9.11"/>
    <property type="match status" value="1"/>
</dbReference>
<dbReference type="InterPro" id="IPR016035">
    <property type="entry name" value="Acyl_Trfase/lysoPLipase"/>
</dbReference>
<dbReference type="Proteomes" id="UP000729733">
    <property type="component" value="Unassembled WGS sequence"/>
</dbReference>
<dbReference type="PRINTS" id="PR00412">
    <property type="entry name" value="EPOXHYDRLASE"/>
</dbReference>
<evidence type="ECO:0000256" key="2">
    <source>
        <dbReference type="ARBA" id="ARBA00022450"/>
    </source>
</evidence>
<dbReference type="GO" id="GO:0071770">
    <property type="term" value="P:DIM/DIP cell wall layer assembly"/>
    <property type="evidence" value="ECO:0007669"/>
    <property type="project" value="TreeGrafter"/>
</dbReference>
<dbReference type="SMART" id="SM00825">
    <property type="entry name" value="PKS_KS"/>
    <property type="match status" value="1"/>
</dbReference>
<dbReference type="Gene3D" id="3.40.50.720">
    <property type="entry name" value="NAD(P)-binding Rossmann-like Domain"/>
    <property type="match status" value="1"/>
</dbReference>
<dbReference type="Pfam" id="PF02801">
    <property type="entry name" value="Ketoacyl-synt_C"/>
    <property type="match status" value="1"/>
</dbReference>
<name>A0A964BR46_9CYAN</name>
<dbReference type="InterPro" id="IPR016036">
    <property type="entry name" value="Malonyl_transacylase_ACP-bd"/>
</dbReference>
<evidence type="ECO:0000256" key="5">
    <source>
        <dbReference type="ARBA" id="ARBA00022832"/>
    </source>
</evidence>
<reference evidence="9" key="1">
    <citation type="journal article" date="2021" name="Antonie Van Leeuwenhoek">
        <title>Draft genome and description of Waterburya agarophytonicola gen. nov. sp. nov. (Pleurocapsales, Cyanobacteria): a seaweed symbiont.</title>
        <authorList>
            <person name="Bonthond G."/>
            <person name="Shalygin S."/>
            <person name="Bayer T."/>
            <person name="Weinberger F."/>
        </authorList>
    </citation>
    <scope>NUCLEOTIDE SEQUENCE</scope>
    <source>
        <strain evidence="9">KI4</strain>
    </source>
</reference>
<dbReference type="SUPFAM" id="SSF47336">
    <property type="entry name" value="ACP-like"/>
    <property type="match status" value="2"/>
</dbReference>
<dbReference type="Gene3D" id="3.40.50.1820">
    <property type="entry name" value="alpha/beta hydrolase"/>
    <property type="match status" value="1"/>
</dbReference>
<dbReference type="Pfam" id="PF00561">
    <property type="entry name" value="Abhydrolase_1"/>
    <property type="match status" value="1"/>
</dbReference>
<dbReference type="Pfam" id="PF00501">
    <property type="entry name" value="AMP-binding"/>
    <property type="match status" value="1"/>
</dbReference>
<organism evidence="9 10">
    <name type="scientific">Waterburya agarophytonicola KI4</name>
    <dbReference type="NCBI Taxonomy" id="2874699"/>
    <lineage>
        <taxon>Bacteria</taxon>
        <taxon>Bacillati</taxon>
        <taxon>Cyanobacteriota</taxon>
        <taxon>Cyanophyceae</taxon>
        <taxon>Pleurocapsales</taxon>
        <taxon>Hyellaceae</taxon>
        <taxon>Waterburya</taxon>
        <taxon>Waterburya agarophytonicola</taxon>
    </lineage>
</organism>
<dbReference type="InterPro" id="IPR036291">
    <property type="entry name" value="NAD(P)-bd_dom_sf"/>
</dbReference>
<dbReference type="GO" id="GO:0016787">
    <property type="term" value="F:hydrolase activity"/>
    <property type="evidence" value="ECO:0007669"/>
    <property type="project" value="UniProtKB-KW"/>
</dbReference>
<comment type="similarity">
    <text evidence="1">Belongs to the ATP-dependent AMP-binding enzyme family.</text>
</comment>
<keyword evidence="6" id="KW-0443">Lipid metabolism</keyword>
<dbReference type="InterPro" id="IPR045851">
    <property type="entry name" value="AMP-bd_C_sf"/>
</dbReference>
<evidence type="ECO:0000313" key="10">
    <source>
        <dbReference type="Proteomes" id="UP000729733"/>
    </source>
</evidence>
<evidence type="ECO:0000313" key="9">
    <source>
        <dbReference type="EMBL" id="MCC0177306.1"/>
    </source>
</evidence>
<dbReference type="InterPro" id="IPR014031">
    <property type="entry name" value="Ketoacyl_synth_C"/>
</dbReference>
<dbReference type="InterPro" id="IPR040097">
    <property type="entry name" value="FAAL/FAAC"/>
</dbReference>
<dbReference type="PANTHER" id="PTHR43775">
    <property type="entry name" value="FATTY ACID SYNTHASE"/>
    <property type="match status" value="1"/>
</dbReference>
<dbReference type="SMART" id="SM00827">
    <property type="entry name" value="PKS_AT"/>
    <property type="match status" value="1"/>
</dbReference>
<dbReference type="Pfam" id="PF00109">
    <property type="entry name" value="ketoacyl-synt"/>
    <property type="match status" value="1"/>
</dbReference>
<dbReference type="FunFam" id="3.40.50.12780:FF:000013">
    <property type="entry name" value="Long-chain-fatty-acid--AMP ligase FadD32"/>
    <property type="match status" value="1"/>
</dbReference>
<dbReference type="SUPFAM" id="SSF52151">
    <property type="entry name" value="FabD/lysophospholipase-like"/>
    <property type="match status" value="1"/>
</dbReference>
<feature type="domain" description="Ketosynthase family 3 (KS3)" evidence="8">
    <location>
        <begin position="694"/>
        <end position="1097"/>
    </location>
</feature>
<comment type="caution">
    <text evidence="9">The sequence shown here is derived from an EMBL/GenBank/DDBJ whole genome shotgun (WGS) entry which is preliminary data.</text>
</comment>
<dbReference type="PROSITE" id="PS00606">
    <property type="entry name" value="KS3_1"/>
    <property type="match status" value="1"/>
</dbReference>
<dbReference type="Gene3D" id="3.40.50.12780">
    <property type="entry name" value="N-terminal domain of ligase-like"/>
    <property type="match status" value="1"/>
</dbReference>
<dbReference type="InterPro" id="IPR009081">
    <property type="entry name" value="PP-bd_ACP"/>
</dbReference>
<feature type="domain" description="Carrier" evidence="7">
    <location>
        <begin position="2068"/>
        <end position="2142"/>
    </location>
</feature>
<sequence length="2747" mass="303581">MGGKERKRLSKQTTLIDRLQEQESRQPHKRAFTFLADGENEIDSLTYQQLNHKAKAIASVLQSHNAQGQRALLLYQPGLDFITAFLGCLYAGVVAVPVYPPRANRSLDRLSAIVADAEASFALTTQSIANQVADKFDLHHTTEKIKFIATDAFELHLAQDWQYPDISTDSLAFLQYTSGSTGKPKGVMVSHQNVMANSITINHCFQNNRQHTAVSWLPPYHDMGLIGCIIQPMYVGLSMYIMAPVTFLQRPYRWLKAISKYRGVTNGGPNFAYDLCVDRITPEQKADLDLSCWELAFSGAEPVRAETIARFSEYFAECGFRKSAFYPCYGMAESTLMITGGDKYRDIVTQEFDGKKLEQNIAAPPSNKTNKVVLVSSGSNIPGQSIVIANPDTLKSCSDGEIGEIWSKSDSVAQGYWNRPELSDRNFEAVLADTQEGGWLRTGDLGFLQNGELFVTGRLKDLIIIRGRNYYPQDIELTVENAHEAIRLGNIAAFAVEVDGEEKLVITPEIKRTHLRKLDVEEVTKAIRKTVAQNHDLQVHAIALIKTGGIPKTSSGKIKRHACKAGYLDGSLNTVGEYKSQNSRGEMPFAQNRDFTNNQSNQQQIQDWLVENLAQRLAIPVSDIDINEPFASSGLNSVDAVSLSADLEDWLDIQLSPTIVFDYPNIVELAVYLSNNRISQEQTASRPYKSPNQQQDIAIIGIGCRFPSANNIQEFWQLLRDGKDAISKSDRWSESYYGGFIDDVDQFDPQFFGITPREAQSIDPQQRLLLEVSWTALEDAAVANQELAGSNTGVFIGMSSSDYSQLRFHYGVDIDAYAGTGNAHSIAANRLSYLFDLKGPSLAVDTACSSSLVAIHLASQSLKTGECDLAIAGGVNLMLSPELTQTFSLAGMMAEDGRCKTFDANADGYVRGEGCGVIILKRLDDAQKDGDRILAVVKGSAINQDGKSNGLTAPNGLSQQAVIRQALANAGLDSADIGYVESHGTGTSLGDPIEVNSLKAVLGQGQDNTCYLGSLKTNIGHLEAAAGIAGLIKTVLCLQHQAIPPNLHFKQLNPLIDIADTGITIPQELQPWNGGKRYAGVSSFGFGGTNAHVVLGDGERQGDKGTRRRKLQLLTLSAKNESALTDLVLSYKDYLEEREDVDLADICYTANTGRIHFDYRVFIPCESKEELRSKLAQVTAGKLKSGIVKGEVSHNHQIAFLFTGQGSQYVNMGYQLYQTQPLFKQALDRCGDILDAYLEKPLLEVLYPQGGQPSNSTNSSILNETVYTQPAIFALEYALAQMWMSWGVLPSALIGHSVGEYVAATIAGVFSLEDGLKLVATRGKLMQSLSHEGEMYAVFATEAEVEAVIKPFEEKVAIAAINTAQSIVISGEKTAIRQAISLFADNKIKTKQLTVSHAFHSPLMKPIVADFQQFAESIEYHPPQIKLVSNVTGKIASESIATAKYWVNHVIATVRFADGMQALQQENYNLFLEIGSKPILLGMGRSVLSNNKKRDSEWLPSLRPRKQDWQQIIQSLSVLYAKGINIDWQSFALGDNNNKVSLPSYPFQRQSYWLTPKNADNNKIKVHLPSQAKIAVNPDFYQISWQLCETRVDAKKIDKDSQTWLIFTGDSLVKEQIISELEQSQQKCIVVNNYYLDRDYLNQIFKQHKNIDRIVYLTGLDNPEAEKIASINGYQEQHCTNILNLVQSLYANSLTVPIWLVTRGSLEIDSILDSGSVASSCLWGLGNAIVMEHPELWGGIVDLSNKQNETENENLFKIIATEKDREDRFMLREDKIYLPRLQKQSKLTENKTLNINPASSYLITGGLGSLGLKIATWLAEKGAKNLILLGRSKPNKNAQQAIAKLDRQGININVISADITNLKTLQKTLYPSPLVPLKGIIHAAGILDDGLMQGQTWDRFNTVISPKVTGAWNLHQLTKDIDLDFFVLFSSIASLIGSPGQSNYSVANAGLDAIARYRRSQDLPATSINWGAWGEGGMAINQGFNIKGLDLIPPKAGFDALEAILSSNLTQVGVISADWQQLSQKFSALQASNYFSQLIPQSDSSNDSSSNKQILAELLAINVEKRPAYLTDYLQKAIAEILQIEPAALDVDASLLDIGMDSLMVMEAINQLKTDLQLILYPREFYEHPQITALASYLAVELAKTHDRVTKKTRESNNQRKTSLLTEKLPAAAFILSSPRSGSTLLRVMLAGHPDLSSPPELHLLPFETMQEREAELGVSQLGEGLKRAFMTLKDISAEESQALVESLIQENLSVAHVYQMLQQLAGERLLLDKSPTYASNRETLNKAENIFNNAKYIHLVRHPYSVIESFTRMRMDKLVGSGKSDPYEMAELIWRNSNQNIINFAEDIDRDRYHLVYYEDLVSKPRQVMTEICQFLDVPFNEAVLTPYQGDRMTDGVSNTAMSVGDPNFLDRQTIDAKLAETWREIELPKPLGIYTQQLAQQLKYELTQEAQSDILPMQETLISIRGLKICVCTWGPEEGPLVLCLHGILEQGAAWSEVAINLAQKGYRVIAPDLRGHGRSDRVGKGGSYNLIDFLGDIDAVVENLAGKAFILVGHSLGSVLGAIFATIRPQRIKNIVLVETILPTNNEDEDPTTSLTNQLDYMASPPEHPVFPDVKTAAERLRRATPAISLSLAMMLAERITEPCEGGVRWRWEPLLRTRAGISLNGIGRSRYLSILKKIKVPITLVYGDKSNFNRIEDLNKQQEAMPNATKVVVSGGHNLPLEAPNALAKIISGAVAFTNKLIP</sequence>
<dbReference type="InterPro" id="IPR016039">
    <property type="entry name" value="Thiolase-like"/>
</dbReference>
<dbReference type="GO" id="GO:0005886">
    <property type="term" value="C:plasma membrane"/>
    <property type="evidence" value="ECO:0007669"/>
    <property type="project" value="TreeGrafter"/>
</dbReference>
<dbReference type="GO" id="GO:0004315">
    <property type="term" value="F:3-oxoacyl-[acyl-carrier-protein] synthase activity"/>
    <property type="evidence" value="ECO:0007669"/>
    <property type="project" value="InterPro"/>
</dbReference>
<dbReference type="SUPFAM" id="SSF56801">
    <property type="entry name" value="Acetyl-CoA synthetase-like"/>
    <property type="match status" value="1"/>
</dbReference>
<dbReference type="InterPro" id="IPR025110">
    <property type="entry name" value="AMP-bd_C"/>
</dbReference>
<dbReference type="InterPro" id="IPR006162">
    <property type="entry name" value="Ppantetheine_attach_site"/>
</dbReference>
<dbReference type="InterPro" id="IPR050091">
    <property type="entry name" value="PKS_NRPS_Biosynth_Enz"/>
</dbReference>
<dbReference type="Gene3D" id="3.30.70.3290">
    <property type="match status" value="1"/>
</dbReference>
<keyword evidence="2" id="KW-0596">Phosphopantetheine</keyword>
<dbReference type="SUPFAM" id="SSF52540">
    <property type="entry name" value="P-loop containing nucleoside triphosphate hydrolases"/>
    <property type="match status" value="1"/>
</dbReference>
<protein>
    <submittedName>
        <fullName evidence="9">Alpha/beta fold hydrolase</fullName>
    </submittedName>
</protein>
<dbReference type="PROSITE" id="PS00455">
    <property type="entry name" value="AMP_BINDING"/>
    <property type="match status" value="1"/>
</dbReference>
<keyword evidence="9" id="KW-0378">Hydrolase</keyword>
<dbReference type="InterPro" id="IPR000639">
    <property type="entry name" value="Epox_hydrolase-like"/>
</dbReference>
<dbReference type="InterPro" id="IPR057326">
    <property type="entry name" value="KR_dom"/>
</dbReference>
<dbReference type="GO" id="GO:0006633">
    <property type="term" value="P:fatty acid biosynthetic process"/>
    <property type="evidence" value="ECO:0007669"/>
    <property type="project" value="InterPro"/>
</dbReference>
<proteinExistence type="inferred from homology"/>
<dbReference type="Pfam" id="PF23024">
    <property type="entry name" value="AMP-dom_DIP2-like"/>
    <property type="match status" value="1"/>
</dbReference>
<dbReference type="PROSITE" id="PS00012">
    <property type="entry name" value="PHOSPHOPANTETHEINE"/>
    <property type="match status" value="1"/>
</dbReference>
<evidence type="ECO:0000256" key="6">
    <source>
        <dbReference type="ARBA" id="ARBA00023098"/>
    </source>
</evidence>
<accession>A0A964BR46</accession>
<dbReference type="InterPro" id="IPR018201">
    <property type="entry name" value="Ketoacyl_synth_AS"/>
</dbReference>
<dbReference type="PROSITE" id="PS52004">
    <property type="entry name" value="KS3_2"/>
    <property type="match status" value="1"/>
</dbReference>
<dbReference type="Pfam" id="PF00698">
    <property type="entry name" value="Acyl_transf_1"/>
    <property type="match status" value="1"/>
</dbReference>
<dbReference type="SMART" id="SM01294">
    <property type="entry name" value="PKS_PP_betabranch"/>
    <property type="match status" value="2"/>
</dbReference>
<dbReference type="PRINTS" id="PR00111">
    <property type="entry name" value="ABHYDROLASE"/>
</dbReference>
<dbReference type="CDD" id="cd05931">
    <property type="entry name" value="FAAL"/>
    <property type="match status" value="1"/>
</dbReference>